<dbReference type="Pfam" id="PF00850">
    <property type="entry name" value="Hist_deacetyl"/>
    <property type="match status" value="1"/>
</dbReference>
<comment type="caution">
    <text evidence="4">The sequence shown here is derived from an EMBL/GenBank/DDBJ whole genome shotgun (WGS) entry which is preliminary data.</text>
</comment>
<dbReference type="InterPro" id="IPR023801">
    <property type="entry name" value="His_deacetylse_dom"/>
</dbReference>
<dbReference type="InterPro" id="IPR037138">
    <property type="entry name" value="His_deacetylse_dom_sf"/>
</dbReference>
<dbReference type="SUPFAM" id="SSF52768">
    <property type="entry name" value="Arginase/deacetylase"/>
    <property type="match status" value="1"/>
</dbReference>
<evidence type="ECO:0000259" key="3">
    <source>
        <dbReference type="Pfam" id="PF00850"/>
    </source>
</evidence>
<dbReference type="Proteomes" id="UP000282977">
    <property type="component" value="Unassembled WGS sequence"/>
</dbReference>
<gene>
    <name evidence="4" type="ORF">ENE74_11910</name>
</gene>
<dbReference type="PRINTS" id="PR01270">
    <property type="entry name" value="HDASUPER"/>
</dbReference>
<reference evidence="4 5" key="1">
    <citation type="submission" date="2019-01" db="EMBL/GenBank/DDBJ databases">
        <authorList>
            <person name="Chen W.-M."/>
        </authorList>
    </citation>
    <scope>NUCLEOTIDE SEQUENCE [LARGE SCALE GENOMIC DNA]</scope>
    <source>
        <strain evidence="4 5">TLA-22</strain>
    </source>
</reference>
<sequence length="303" mass="32832">MFPLVHHSDYSLRQDAGASGNSRFPWDKYSLVRDLLRADPTPPVEHDAPLMPRNWIEAVHAADYVDQVLTASVPPEKARRIGFPITPALARRALRTSGGTWEAARIALERGYAANGAGGSHHALYDSGAGYCIFNDLAVTAHRLLAERRVRHVLIVDLDVHQGDGTAALLAGRGDVTTFSVHGERNFPVRKAQSSLDVGLPDGADDDAYLDALERHLPQIIDQARPDIILYQAGVDAHADDRLGRLALSDVGLAARDSLVGGEARRRGIALASVLGGGYGDDQLAIARRHADAMRVLAMSYYR</sequence>
<comment type="similarity">
    <text evidence="1">Belongs to the histone deacetylase family.</text>
</comment>
<accession>A0A437J7H4</accession>
<dbReference type="InterPro" id="IPR023696">
    <property type="entry name" value="Ureohydrolase_dom_sf"/>
</dbReference>
<dbReference type="Gene3D" id="3.40.800.20">
    <property type="entry name" value="Histone deacetylase domain"/>
    <property type="match status" value="1"/>
</dbReference>
<dbReference type="AlphaFoldDB" id="A0A437J7H4"/>
<evidence type="ECO:0000256" key="2">
    <source>
        <dbReference type="ARBA" id="ARBA00022801"/>
    </source>
</evidence>
<dbReference type="OrthoDB" id="9808367at2"/>
<protein>
    <submittedName>
        <fullName evidence="4">Histone deacetylase</fullName>
    </submittedName>
</protein>
<proteinExistence type="inferred from homology"/>
<organism evidence="4 5">
    <name type="scientific">Sphingobium algorifonticola</name>
    <dbReference type="NCBI Taxonomy" id="2008318"/>
    <lineage>
        <taxon>Bacteria</taxon>
        <taxon>Pseudomonadati</taxon>
        <taxon>Pseudomonadota</taxon>
        <taxon>Alphaproteobacteria</taxon>
        <taxon>Sphingomonadales</taxon>
        <taxon>Sphingomonadaceae</taxon>
        <taxon>Sphingobium</taxon>
    </lineage>
</organism>
<feature type="domain" description="Histone deacetylase" evidence="3">
    <location>
        <begin position="33"/>
        <end position="287"/>
    </location>
</feature>
<dbReference type="GO" id="GO:0040029">
    <property type="term" value="P:epigenetic regulation of gene expression"/>
    <property type="evidence" value="ECO:0007669"/>
    <property type="project" value="TreeGrafter"/>
</dbReference>
<keyword evidence="2" id="KW-0378">Hydrolase</keyword>
<dbReference type="InterPro" id="IPR044150">
    <property type="entry name" value="HDAC_classIV"/>
</dbReference>
<name>A0A437J7H4_9SPHN</name>
<dbReference type="CDD" id="cd09993">
    <property type="entry name" value="HDAC_classIV"/>
    <property type="match status" value="1"/>
</dbReference>
<dbReference type="InterPro" id="IPR000286">
    <property type="entry name" value="HDACs"/>
</dbReference>
<evidence type="ECO:0000313" key="5">
    <source>
        <dbReference type="Proteomes" id="UP000282977"/>
    </source>
</evidence>
<evidence type="ECO:0000256" key="1">
    <source>
        <dbReference type="ARBA" id="ARBA00005947"/>
    </source>
</evidence>
<dbReference type="GO" id="GO:0004407">
    <property type="term" value="F:histone deacetylase activity"/>
    <property type="evidence" value="ECO:0007669"/>
    <property type="project" value="InterPro"/>
</dbReference>
<evidence type="ECO:0000313" key="4">
    <source>
        <dbReference type="EMBL" id="RVT41133.1"/>
    </source>
</evidence>
<dbReference type="PANTHER" id="PTHR10625:SF19">
    <property type="entry name" value="HISTONE DEACETYLASE 12"/>
    <property type="match status" value="1"/>
</dbReference>
<keyword evidence="5" id="KW-1185">Reference proteome</keyword>
<dbReference type="PANTHER" id="PTHR10625">
    <property type="entry name" value="HISTONE DEACETYLASE HDAC1-RELATED"/>
    <property type="match status" value="1"/>
</dbReference>
<dbReference type="EMBL" id="RZUL01000003">
    <property type="protein sequence ID" value="RVT41133.1"/>
    <property type="molecule type" value="Genomic_DNA"/>
</dbReference>
<dbReference type="RefSeq" id="WP_127691122.1">
    <property type="nucleotide sequence ID" value="NZ_RZUL01000003.1"/>
</dbReference>
<dbReference type="GO" id="GO:0016787">
    <property type="term" value="F:hydrolase activity"/>
    <property type="evidence" value="ECO:0007669"/>
    <property type="project" value="UniProtKB-KW"/>
</dbReference>